<feature type="region of interest" description="Disordered" evidence="1">
    <location>
        <begin position="1"/>
        <end position="24"/>
    </location>
</feature>
<dbReference type="EMBL" id="SRLO01007276">
    <property type="protein sequence ID" value="TNN28119.1"/>
    <property type="molecule type" value="Genomic_DNA"/>
</dbReference>
<accession>A0A4Z2EGV1</accession>
<keyword evidence="3" id="KW-1185">Reference proteome</keyword>
<evidence type="ECO:0000256" key="1">
    <source>
        <dbReference type="SAM" id="MobiDB-lite"/>
    </source>
</evidence>
<evidence type="ECO:0000313" key="3">
    <source>
        <dbReference type="Proteomes" id="UP000314294"/>
    </source>
</evidence>
<evidence type="ECO:0000313" key="2">
    <source>
        <dbReference type="EMBL" id="TNN28119.1"/>
    </source>
</evidence>
<reference evidence="2 3" key="1">
    <citation type="submission" date="2019-03" db="EMBL/GenBank/DDBJ databases">
        <title>First draft genome of Liparis tanakae, snailfish: a comprehensive survey of snailfish specific genes.</title>
        <authorList>
            <person name="Kim W."/>
            <person name="Song I."/>
            <person name="Jeong J.-H."/>
            <person name="Kim D."/>
            <person name="Kim S."/>
            <person name="Ryu S."/>
            <person name="Song J.Y."/>
            <person name="Lee S.K."/>
        </authorList>
    </citation>
    <scope>NUCLEOTIDE SEQUENCE [LARGE SCALE GENOMIC DNA]</scope>
    <source>
        <tissue evidence="2">Muscle</tissue>
    </source>
</reference>
<organism evidence="2 3">
    <name type="scientific">Liparis tanakae</name>
    <name type="common">Tanaka's snailfish</name>
    <dbReference type="NCBI Taxonomy" id="230148"/>
    <lineage>
        <taxon>Eukaryota</taxon>
        <taxon>Metazoa</taxon>
        <taxon>Chordata</taxon>
        <taxon>Craniata</taxon>
        <taxon>Vertebrata</taxon>
        <taxon>Euteleostomi</taxon>
        <taxon>Actinopterygii</taxon>
        <taxon>Neopterygii</taxon>
        <taxon>Teleostei</taxon>
        <taxon>Neoteleostei</taxon>
        <taxon>Acanthomorphata</taxon>
        <taxon>Eupercaria</taxon>
        <taxon>Perciformes</taxon>
        <taxon>Cottioidei</taxon>
        <taxon>Cottales</taxon>
        <taxon>Liparidae</taxon>
        <taxon>Liparis</taxon>
    </lineage>
</organism>
<protein>
    <submittedName>
        <fullName evidence="2">Uncharacterized protein</fullName>
    </submittedName>
</protein>
<dbReference type="Proteomes" id="UP000314294">
    <property type="component" value="Unassembled WGS sequence"/>
</dbReference>
<proteinExistence type="predicted"/>
<comment type="caution">
    <text evidence="2">The sequence shown here is derived from an EMBL/GenBank/DDBJ whole genome shotgun (WGS) entry which is preliminary data.</text>
</comment>
<name>A0A4Z2EGV1_9TELE</name>
<sequence>MEDKRDSFPEKMIPSSVPMPFEGGRAGRPLDRWTHLEPIGTGWTLWRWTPLMRSNGNIERLLECPEALMVLNRASGSHTAQRPCWYSTGPLGCMQVCDWHVLC</sequence>
<gene>
    <name evidence="2" type="ORF">EYF80_061733</name>
</gene>
<dbReference type="AlphaFoldDB" id="A0A4Z2EGV1"/>